<dbReference type="PANTHER" id="PTHR38034:SF1">
    <property type="entry name" value="INNER MEMBRANE PROTEIN YPJD"/>
    <property type="match status" value="1"/>
</dbReference>
<evidence type="ECO:0000313" key="4">
    <source>
        <dbReference type="Proteomes" id="UP000238308"/>
    </source>
</evidence>
<dbReference type="Proteomes" id="UP000238308">
    <property type="component" value="Unassembled WGS sequence"/>
</dbReference>
<keyword evidence="1" id="KW-1133">Transmembrane helix</keyword>
<proteinExistence type="predicted"/>
<sequence length="298" mass="32050">MYRRTTIAQYNSGMSAAIVFHTLAALSYAGLALALWRALSSGQGVVLAGQWGRLGVLAGLIFQGIALYDGIARDGQLLISWSLALSAAVWLGIIVFWVESLLVRIDGLLLLLLPLGALVCALVVLSPAAQLIARSDNAALRSHLLLSLCAYGLITISAAQAILMSALDRRLHFPRGSTIATAKGIRSALGRILDAQPPLLAQEQLLFRVISAAFIALTLAIITGSLISISISGHWLPFDHKTVFTLLSWVTFGVLLAGRRLKGWRGRLALRYTLVGFAFILLSYTGSRFVLGVILHRI</sequence>
<feature type="transmembrane region" description="Helical" evidence="1">
    <location>
        <begin position="273"/>
        <end position="295"/>
    </location>
</feature>
<feature type="transmembrane region" description="Helical" evidence="1">
    <location>
        <begin position="243"/>
        <end position="261"/>
    </location>
</feature>
<dbReference type="InterPro" id="IPR002541">
    <property type="entry name" value="Cyt_c_assembly"/>
</dbReference>
<name>A0A2T0XGC0_9BURK</name>
<comment type="caution">
    <text evidence="3">The sequence shown here is derived from an EMBL/GenBank/DDBJ whole genome shotgun (WGS) entry which is preliminary data.</text>
</comment>
<dbReference type="EMBL" id="PVTV01000013">
    <property type="protein sequence ID" value="PRY98003.1"/>
    <property type="molecule type" value="Genomic_DNA"/>
</dbReference>
<feature type="transmembrane region" description="Helical" evidence="1">
    <location>
        <begin position="144"/>
        <end position="167"/>
    </location>
</feature>
<feature type="transmembrane region" description="Helical" evidence="1">
    <location>
        <begin position="18"/>
        <end position="39"/>
    </location>
</feature>
<evidence type="ECO:0000256" key="1">
    <source>
        <dbReference type="SAM" id="Phobius"/>
    </source>
</evidence>
<evidence type="ECO:0000259" key="2">
    <source>
        <dbReference type="Pfam" id="PF01578"/>
    </source>
</evidence>
<dbReference type="AlphaFoldDB" id="A0A2T0XGC0"/>
<dbReference type="GO" id="GO:0017004">
    <property type="term" value="P:cytochrome complex assembly"/>
    <property type="evidence" value="ECO:0007669"/>
    <property type="project" value="InterPro"/>
</dbReference>
<gene>
    <name evidence="3" type="ORF">BCM14_1719</name>
</gene>
<reference evidence="3 4" key="1">
    <citation type="submission" date="2018-03" db="EMBL/GenBank/DDBJ databases">
        <title>Genomic Encyclopedia of Type Strains, Phase III (KMG-III): the genomes of soil and plant-associated and newly described type strains.</title>
        <authorList>
            <person name="Whitman W."/>
        </authorList>
    </citation>
    <scope>NUCLEOTIDE SEQUENCE [LARGE SCALE GENOMIC DNA]</scope>
    <source>
        <strain evidence="3 4">MWH-P2sevCIIIb</strain>
    </source>
</reference>
<keyword evidence="4" id="KW-1185">Reference proteome</keyword>
<feature type="transmembrane region" description="Helical" evidence="1">
    <location>
        <begin position="77"/>
        <end position="98"/>
    </location>
</feature>
<dbReference type="GO" id="GO:0020037">
    <property type="term" value="F:heme binding"/>
    <property type="evidence" value="ECO:0007669"/>
    <property type="project" value="InterPro"/>
</dbReference>
<keyword evidence="1" id="KW-0472">Membrane</keyword>
<accession>A0A2T0XGC0</accession>
<feature type="transmembrane region" description="Helical" evidence="1">
    <location>
        <begin position="205"/>
        <end position="231"/>
    </location>
</feature>
<feature type="transmembrane region" description="Helical" evidence="1">
    <location>
        <begin position="110"/>
        <end position="132"/>
    </location>
</feature>
<dbReference type="InterPro" id="IPR052372">
    <property type="entry name" value="YpjD/HemX"/>
</dbReference>
<dbReference type="PANTHER" id="PTHR38034">
    <property type="entry name" value="INNER MEMBRANE PROTEIN YPJD"/>
    <property type="match status" value="1"/>
</dbReference>
<keyword evidence="1" id="KW-0812">Transmembrane</keyword>
<feature type="domain" description="Cytochrome c assembly protein" evidence="2">
    <location>
        <begin position="80"/>
        <end position="291"/>
    </location>
</feature>
<protein>
    <submittedName>
        <fullName evidence="3">ABC-type uncharacterized transport system permease subunit</fullName>
    </submittedName>
</protein>
<dbReference type="Pfam" id="PF01578">
    <property type="entry name" value="Cytochrom_C_asm"/>
    <property type="match status" value="1"/>
</dbReference>
<organism evidence="3 4">
    <name type="scientific">Jezberella montanilacus</name>
    <dbReference type="NCBI Taxonomy" id="323426"/>
    <lineage>
        <taxon>Bacteria</taxon>
        <taxon>Pseudomonadati</taxon>
        <taxon>Pseudomonadota</taxon>
        <taxon>Betaproteobacteria</taxon>
        <taxon>Burkholderiales</taxon>
        <taxon>Alcaligenaceae</taxon>
        <taxon>Jezberella</taxon>
    </lineage>
</organism>
<evidence type="ECO:0000313" key="3">
    <source>
        <dbReference type="EMBL" id="PRY98003.1"/>
    </source>
</evidence>